<dbReference type="STRING" id="1797245.A2949_02670"/>
<reference evidence="3 4" key="1">
    <citation type="journal article" date="2016" name="Nat. Commun.">
        <title>Thousands of microbial genomes shed light on interconnected biogeochemical processes in an aquifer system.</title>
        <authorList>
            <person name="Anantharaman K."/>
            <person name="Brown C.T."/>
            <person name="Hug L.A."/>
            <person name="Sharon I."/>
            <person name="Castelle C.J."/>
            <person name="Probst A.J."/>
            <person name="Thomas B.C."/>
            <person name="Singh A."/>
            <person name="Wilkins M.J."/>
            <person name="Karaoz U."/>
            <person name="Brodie E.L."/>
            <person name="Williams K.H."/>
            <person name="Hubbard S.S."/>
            <person name="Banfield J.F."/>
        </authorList>
    </citation>
    <scope>NUCLEOTIDE SEQUENCE [LARGE SCALE GENOMIC DNA]</scope>
</reference>
<dbReference type="EMBL" id="MEWZ01000024">
    <property type="protein sequence ID" value="OGC86404.1"/>
    <property type="molecule type" value="Genomic_DNA"/>
</dbReference>
<name>A0A1F4XXP4_9BACT</name>
<dbReference type="PANTHER" id="PTHR43000">
    <property type="entry name" value="DTDP-D-GLUCOSE 4,6-DEHYDRATASE-RELATED"/>
    <property type="match status" value="1"/>
</dbReference>
<protein>
    <recommendedName>
        <fullName evidence="2">NAD-dependent epimerase/dehydratase domain-containing protein</fullName>
    </recommendedName>
</protein>
<gene>
    <name evidence="3" type="ORF">A2949_02670</name>
</gene>
<feature type="domain" description="NAD-dependent epimerase/dehydratase" evidence="2">
    <location>
        <begin position="6"/>
        <end position="255"/>
    </location>
</feature>
<evidence type="ECO:0000313" key="3">
    <source>
        <dbReference type="EMBL" id="OGC86404.1"/>
    </source>
</evidence>
<comment type="caution">
    <text evidence="3">The sequence shown here is derived from an EMBL/GenBank/DDBJ whole genome shotgun (WGS) entry which is preliminary data.</text>
</comment>
<proteinExistence type="inferred from homology"/>
<dbReference type="InterPro" id="IPR036291">
    <property type="entry name" value="NAD(P)-bd_dom_sf"/>
</dbReference>
<dbReference type="InterPro" id="IPR001509">
    <property type="entry name" value="Epimerase_deHydtase"/>
</dbReference>
<evidence type="ECO:0000259" key="2">
    <source>
        <dbReference type="Pfam" id="PF01370"/>
    </source>
</evidence>
<sequence>MAHTLLITGAAGYVGTMLVERFAKRSDVERIIAIDKEPVPELIAKEPKLVYVHTNTTDKWKQEVEKYSPDIVIHAAWQIREIYGDHALTWKWNIDGSDTVFDYSFAHPEVKRLIHFSTVASYGSFSDNTIQHRFTEKEPFRKSPYLYAEEKRIAETHLEERYANRSNKNISVTVVRPAAITGPRGRFMRIRFGLQATLAGQMKDSFIYRVISAMVSFVPVTPKWVRQFIHEDDVAGLIELLAFGPGIKGYEVFNICPPGEVVRGSDMARAVGKRAITVYPWMVRLAFFFFWHFTRGKVPTGRGAWKGYSYPIAVDGSKLTREQGYHYTHSSFDAFYYTDGAYEEFVPKPQRRNKRS</sequence>
<evidence type="ECO:0000313" key="4">
    <source>
        <dbReference type="Proteomes" id="UP000178585"/>
    </source>
</evidence>
<dbReference type="Gene3D" id="3.40.50.720">
    <property type="entry name" value="NAD(P)-binding Rossmann-like Domain"/>
    <property type="match status" value="1"/>
</dbReference>
<dbReference type="AlphaFoldDB" id="A0A1F4XXP4"/>
<dbReference type="Pfam" id="PF01370">
    <property type="entry name" value="Epimerase"/>
    <property type="match status" value="1"/>
</dbReference>
<dbReference type="SUPFAM" id="SSF51735">
    <property type="entry name" value="NAD(P)-binding Rossmann-fold domains"/>
    <property type="match status" value="1"/>
</dbReference>
<organism evidence="3 4">
    <name type="scientific">Candidatus Adlerbacteria bacterium RIFCSPLOWO2_01_FULL_54_21b</name>
    <dbReference type="NCBI Taxonomy" id="1797245"/>
    <lineage>
        <taxon>Bacteria</taxon>
        <taxon>Candidatus Adleribacteriota</taxon>
    </lineage>
</organism>
<evidence type="ECO:0000256" key="1">
    <source>
        <dbReference type="ARBA" id="ARBA00007637"/>
    </source>
</evidence>
<dbReference type="Proteomes" id="UP000178585">
    <property type="component" value="Unassembled WGS sequence"/>
</dbReference>
<accession>A0A1F4XXP4</accession>
<comment type="similarity">
    <text evidence="1">Belongs to the NAD(P)-dependent epimerase/dehydratase family.</text>
</comment>